<dbReference type="RefSeq" id="WP_183125516.1">
    <property type="nucleotide sequence ID" value="NZ_JACJHR010000045.1"/>
</dbReference>
<evidence type="ECO:0000313" key="2">
    <source>
        <dbReference type="EMBL" id="MBB2502938.1"/>
    </source>
</evidence>
<sequence>MEYPNVNRVHGDDVGRAKNPPGRDWLDVARPEIRLKWTEKLKRAGGVLSPPRTVLCGLVQAAGGVSALGGLCMVAGPAWTLIVGGLSAIGVGVLAEGRDNGAR</sequence>
<dbReference type="Proteomes" id="UP000550260">
    <property type="component" value="Unassembled WGS sequence"/>
</dbReference>
<name>A0A8E2B8G1_9PSEU</name>
<evidence type="ECO:0000313" key="3">
    <source>
        <dbReference type="Proteomes" id="UP000550260"/>
    </source>
</evidence>
<dbReference type="EMBL" id="JACJHR010000045">
    <property type="protein sequence ID" value="MBB2502938.1"/>
    <property type="molecule type" value="Genomic_DNA"/>
</dbReference>
<proteinExistence type="predicted"/>
<comment type="caution">
    <text evidence="2">The sequence shown here is derived from an EMBL/GenBank/DDBJ whole genome shotgun (WGS) entry which is preliminary data.</text>
</comment>
<protein>
    <submittedName>
        <fullName evidence="2">Uncharacterized protein</fullName>
    </submittedName>
</protein>
<organism evidence="2 3">
    <name type="scientific">Amycolatopsis echigonensis</name>
    <dbReference type="NCBI Taxonomy" id="2576905"/>
    <lineage>
        <taxon>Bacteria</taxon>
        <taxon>Bacillati</taxon>
        <taxon>Actinomycetota</taxon>
        <taxon>Actinomycetes</taxon>
        <taxon>Pseudonocardiales</taxon>
        <taxon>Pseudonocardiaceae</taxon>
        <taxon>Amycolatopsis</taxon>
    </lineage>
</organism>
<feature type="region of interest" description="Disordered" evidence="1">
    <location>
        <begin position="1"/>
        <end position="23"/>
    </location>
</feature>
<evidence type="ECO:0000256" key="1">
    <source>
        <dbReference type="SAM" id="MobiDB-lite"/>
    </source>
</evidence>
<gene>
    <name evidence="2" type="ORF">H5411_27860</name>
</gene>
<reference evidence="2 3" key="1">
    <citation type="submission" date="2020-08" db="EMBL/GenBank/DDBJ databases">
        <title>Amycolatopsis echigonensis JCM 21831.</title>
        <authorList>
            <person name="Tedsree N."/>
            <person name="Kuncharoen N."/>
            <person name="Likhitwitayawuid K."/>
            <person name="Tanasupawat S."/>
        </authorList>
    </citation>
    <scope>NUCLEOTIDE SEQUENCE [LARGE SCALE GENOMIC DNA]</scope>
    <source>
        <strain evidence="2 3">JCM 21831</strain>
    </source>
</reference>
<dbReference type="AlphaFoldDB" id="A0A8E2B8G1"/>
<accession>A0A8E2B8G1</accession>